<proteinExistence type="predicted"/>
<keyword evidence="3" id="KW-1185">Reference proteome</keyword>
<dbReference type="AlphaFoldDB" id="A0A9W7G6H9"/>
<keyword evidence="1" id="KW-0732">Signal</keyword>
<evidence type="ECO:0000313" key="2">
    <source>
        <dbReference type="EMBL" id="GMI37687.1"/>
    </source>
</evidence>
<evidence type="ECO:0008006" key="4">
    <source>
        <dbReference type="Google" id="ProtNLM"/>
    </source>
</evidence>
<feature type="chain" id="PRO_5040816088" description="Methyltransferase type 11 domain-containing protein" evidence="1">
    <location>
        <begin position="26"/>
        <end position="476"/>
    </location>
</feature>
<dbReference type="EMBL" id="BRYA01001016">
    <property type="protein sequence ID" value="GMI37687.1"/>
    <property type="molecule type" value="Genomic_DNA"/>
</dbReference>
<dbReference type="OrthoDB" id="196629at2759"/>
<evidence type="ECO:0000256" key="1">
    <source>
        <dbReference type="SAM" id="SignalP"/>
    </source>
</evidence>
<evidence type="ECO:0000313" key="3">
    <source>
        <dbReference type="Proteomes" id="UP001165065"/>
    </source>
</evidence>
<comment type="caution">
    <text evidence="2">The sequence shown here is derived from an EMBL/GenBank/DDBJ whole genome shotgun (WGS) entry which is preliminary data.</text>
</comment>
<organism evidence="2 3">
    <name type="scientific">Triparma columacea</name>
    <dbReference type="NCBI Taxonomy" id="722753"/>
    <lineage>
        <taxon>Eukaryota</taxon>
        <taxon>Sar</taxon>
        <taxon>Stramenopiles</taxon>
        <taxon>Ochrophyta</taxon>
        <taxon>Bolidophyceae</taxon>
        <taxon>Parmales</taxon>
        <taxon>Triparmaceae</taxon>
        <taxon>Triparma</taxon>
    </lineage>
</organism>
<dbReference type="Proteomes" id="UP001165065">
    <property type="component" value="Unassembled WGS sequence"/>
</dbReference>
<name>A0A9W7G6H9_9STRA</name>
<sequence>MWSAMRDLLARTCVFLFFLSLLVTGQPPPGIPEVFTATLKITSPQEGGVHGNPVIPVVVQLVPNAELSTQRYNDRISFSLRTGGEEGGVEEDLDKELLENLLPTINMRVCAHLKGEKGYMCAKEHVDALESVAASLFRPEPGQQTVFVWMMRIDEEYRDRNEFVFSSSCSYEDMESLVCDPFFVTEIGTVEAYTSVTFIVDPDGVRTDDEAAGAELMRSSKTFGPESAITKADRTKYFDKIYEAEVWSFPDWGGNNQGLGVKSGFGSTIPQTADIRLYLDTILPQLNIKGIVDVPCGDLNWLPHVGAMGSGDVCYFGGDVSRVVIQENRAKFDDGGRMKFDVVDLVSEGLEGVEGVIDTLQCARRKGGQSLLLVRHLMFHLTIEENLKALQKIERLSQGVGGVKYVLMSTHLKANENENEYLLYNGHKINLFEWPYCLKDAVDISKDGEEDLYIGLWDMGKEGLRRRRDNLGKKCL</sequence>
<gene>
    <name evidence="2" type="ORF">TrCOL_g8554</name>
</gene>
<accession>A0A9W7G6H9</accession>
<protein>
    <recommendedName>
        <fullName evidence="4">Methyltransferase type 11 domain-containing protein</fullName>
    </recommendedName>
</protein>
<reference evidence="3" key="1">
    <citation type="journal article" date="2023" name="Commun. Biol.">
        <title>Genome analysis of Parmales, the sister group of diatoms, reveals the evolutionary specialization of diatoms from phago-mixotrophs to photoautotrophs.</title>
        <authorList>
            <person name="Ban H."/>
            <person name="Sato S."/>
            <person name="Yoshikawa S."/>
            <person name="Yamada K."/>
            <person name="Nakamura Y."/>
            <person name="Ichinomiya M."/>
            <person name="Sato N."/>
            <person name="Blanc-Mathieu R."/>
            <person name="Endo H."/>
            <person name="Kuwata A."/>
            <person name="Ogata H."/>
        </authorList>
    </citation>
    <scope>NUCLEOTIDE SEQUENCE [LARGE SCALE GENOMIC DNA]</scope>
</reference>
<feature type="signal peptide" evidence="1">
    <location>
        <begin position="1"/>
        <end position="25"/>
    </location>
</feature>